<gene>
    <name evidence="2" type="ORF">AVDCRST_MAG47-2079</name>
</gene>
<feature type="non-terminal residue" evidence="2">
    <location>
        <position position="41"/>
    </location>
</feature>
<dbReference type="AlphaFoldDB" id="A0A6J4N7X3"/>
<organism evidence="2">
    <name type="scientific">uncultured Nocardioidaceae bacterium</name>
    <dbReference type="NCBI Taxonomy" id="253824"/>
    <lineage>
        <taxon>Bacteria</taxon>
        <taxon>Bacillati</taxon>
        <taxon>Actinomycetota</taxon>
        <taxon>Actinomycetes</taxon>
        <taxon>Propionibacteriales</taxon>
        <taxon>Nocardioidaceae</taxon>
        <taxon>environmental samples</taxon>
    </lineage>
</organism>
<feature type="non-terminal residue" evidence="2">
    <location>
        <position position="1"/>
    </location>
</feature>
<evidence type="ECO:0000256" key="1">
    <source>
        <dbReference type="SAM" id="MobiDB-lite"/>
    </source>
</evidence>
<protein>
    <submittedName>
        <fullName evidence="2">RidA/YER057c/UK114 superfamily protein</fullName>
    </submittedName>
</protein>
<sequence>RGPRRRDARRDAGPAVHRHRRVGARGPGPARRGRGDGAPGL</sequence>
<feature type="region of interest" description="Disordered" evidence="1">
    <location>
        <begin position="1"/>
        <end position="41"/>
    </location>
</feature>
<evidence type="ECO:0000313" key="2">
    <source>
        <dbReference type="EMBL" id="CAA9380039.1"/>
    </source>
</evidence>
<dbReference type="EMBL" id="CADCUK010000139">
    <property type="protein sequence ID" value="CAA9380039.1"/>
    <property type="molecule type" value="Genomic_DNA"/>
</dbReference>
<accession>A0A6J4N7X3</accession>
<proteinExistence type="predicted"/>
<name>A0A6J4N7X3_9ACTN</name>
<reference evidence="2" key="1">
    <citation type="submission" date="2020-02" db="EMBL/GenBank/DDBJ databases">
        <authorList>
            <person name="Meier V. D."/>
        </authorList>
    </citation>
    <scope>NUCLEOTIDE SEQUENCE</scope>
    <source>
        <strain evidence="2">AVDCRST_MAG47</strain>
    </source>
</reference>